<keyword evidence="1" id="KW-1133">Transmembrane helix</keyword>
<organism evidence="2 3">
    <name type="scientific">Saccharomonospora marina XMU15</name>
    <dbReference type="NCBI Taxonomy" id="882083"/>
    <lineage>
        <taxon>Bacteria</taxon>
        <taxon>Bacillati</taxon>
        <taxon>Actinomycetota</taxon>
        <taxon>Actinomycetes</taxon>
        <taxon>Pseudonocardiales</taxon>
        <taxon>Pseudonocardiaceae</taxon>
        <taxon>Saccharomonospora</taxon>
    </lineage>
</organism>
<evidence type="ECO:0000313" key="2">
    <source>
        <dbReference type="EMBL" id="EHR50463.1"/>
    </source>
</evidence>
<dbReference type="Proteomes" id="UP000004926">
    <property type="component" value="Chromosome"/>
</dbReference>
<keyword evidence="1" id="KW-0472">Membrane</keyword>
<sequence length="71" mass="7740">MVRYHHTPPNIGWDGAMSPGLKKVLIFGLVALVLFFLITRPTESAEAVRAALGWLQDGAEAIVTFVQSLFA</sequence>
<proteinExistence type="predicted"/>
<accession>H5XBF6</accession>
<keyword evidence="3" id="KW-1185">Reference proteome</keyword>
<name>H5XBF6_9PSEU</name>
<dbReference type="STRING" id="882083.SacmaDRAFT_2209"/>
<evidence type="ECO:0000256" key="1">
    <source>
        <dbReference type="SAM" id="Phobius"/>
    </source>
</evidence>
<keyword evidence="1" id="KW-0812">Transmembrane</keyword>
<protein>
    <submittedName>
        <fullName evidence="2">Uncharacterized protein</fullName>
    </submittedName>
</protein>
<dbReference type="eggNOG" id="ENOG502ZQDX">
    <property type="taxonomic scope" value="Bacteria"/>
</dbReference>
<dbReference type="HOGENOM" id="CLU_186189_0_0_11"/>
<reference evidence="2 3" key="1">
    <citation type="journal article" date="2012" name="Stand. Genomic Sci.">
        <title>Genome sequence of the ocean sediment bacterium Saccharomonospora marina type strain (XMU15(T)).</title>
        <authorList>
            <person name="Klenk H.P."/>
            <person name="Lu M."/>
            <person name="Lucas S."/>
            <person name="Lapidus A."/>
            <person name="Copeland A."/>
            <person name="Pitluck S."/>
            <person name="Goodwin L.A."/>
            <person name="Han C."/>
            <person name="Tapia R."/>
            <person name="Brambilla E.M."/>
            <person name="Potter G."/>
            <person name="Land M."/>
            <person name="Ivanova N."/>
            <person name="Rohde M."/>
            <person name="Goker M."/>
            <person name="Detter J.C."/>
            <person name="Li W.J."/>
            <person name="Kyrpides N.C."/>
            <person name="Woyke T."/>
        </authorList>
    </citation>
    <scope>NUCLEOTIDE SEQUENCE [LARGE SCALE GENOMIC DNA]</scope>
    <source>
        <strain evidence="2 3">XMU15</strain>
    </source>
</reference>
<dbReference type="EMBL" id="CM001439">
    <property type="protein sequence ID" value="EHR50463.1"/>
    <property type="molecule type" value="Genomic_DNA"/>
</dbReference>
<dbReference type="AlphaFoldDB" id="H5XBF6"/>
<feature type="transmembrane region" description="Helical" evidence="1">
    <location>
        <begin position="20"/>
        <end position="39"/>
    </location>
</feature>
<evidence type="ECO:0000313" key="3">
    <source>
        <dbReference type="Proteomes" id="UP000004926"/>
    </source>
</evidence>
<gene>
    <name evidence="2" type="ORF">SacmaDRAFT_2209</name>
</gene>